<feature type="chain" id="PRO_5035754336" evidence="2">
    <location>
        <begin position="19"/>
        <end position="548"/>
    </location>
</feature>
<evidence type="ECO:0000259" key="3">
    <source>
        <dbReference type="Pfam" id="PF08357"/>
    </source>
</evidence>
<name>A0A8S4FCL9_PLUXY</name>
<dbReference type="InterPro" id="IPR013568">
    <property type="entry name" value="SEFIR_dom"/>
</dbReference>
<accession>A0A8S4FCL9</accession>
<protein>
    <submittedName>
        <fullName evidence="4">(diamondback moth) hypothetical protein</fullName>
    </submittedName>
</protein>
<evidence type="ECO:0000313" key="4">
    <source>
        <dbReference type="EMBL" id="CAG9125660.1"/>
    </source>
</evidence>
<dbReference type="Gene3D" id="3.40.50.11530">
    <property type="match status" value="1"/>
</dbReference>
<comment type="caution">
    <text evidence="4">The sequence shown here is derived from an EMBL/GenBank/DDBJ whole genome shotgun (WGS) entry which is preliminary data.</text>
</comment>
<proteinExistence type="predicted"/>
<keyword evidence="5" id="KW-1185">Reference proteome</keyword>
<keyword evidence="2" id="KW-0732">Signal</keyword>
<feature type="transmembrane region" description="Helical" evidence="1">
    <location>
        <begin position="304"/>
        <end position="326"/>
    </location>
</feature>
<organism evidence="4 5">
    <name type="scientific">Plutella xylostella</name>
    <name type="common">Diamondback moth</name>
    <name type="synonym">Plutella maculipennis</name>
    <dbReference type="NCBI Taxonomy" id="51655"/>
    <lineage>
        <taxon>Eukaryota</taxon>
        <taxon>Metazoa</taxon>
        <taxon>Ecdysozoa</taxon>
        <taxon>Arthropoda</taxon>
        <taxon>Hexapoda</taxon>
        <taxon>Insecta</taxon>
        <taxon>Pterygota</taxon>
        <taxon>Neoptera</taxon>
        <taxon>Endopterygota</taxon>
        <taxon>Lepidoptera</taxon>
        <taxon>Glossata</taxon>
        <taxon>Ditrysia</taxon>
        <taxon>Yponomeutoidea</taxon>
        <taxon>Plutellidae</taxon>
        <taxon>Plutella</taxon>
    </lineage>
</organism>
<keyword evidence="1" id="KW-0472">Membrane</keyword>
<feature type="signal peptide" evidence="2">
    <location>
        <begin position="1"/>
        <end position="18"/>
    </location>
</feature>
<reference evidence="4" key="1">
    <citation type="submission" date="2020-11" db="EMBL/GenBank/DDBJ databases">
        <authorList>
            <person name="Whiteford S."/>
        </authorList>
    </citation>
    <scope>NUCLEOTIDE SEQUENCE</scope>
</reference>
<evidence type="ECO:0000256" key="2">
    <source>
        <dbReference type="SAM" id="SignalP"/>
    </source>
</evidence>
<gene>
    <name evidence="4" type="ORF">PLXY2_LOCUS8473</name>
</gene>
<dbReference type="Proteomes" id="UP000653454">
    <property type="component" value="Unassembled WGS sequence"/>
</dbReference>
<evidence type="ECO:0000256" key="1">
    <source>
        <dbReference type="SAM" id="Phobius"/>
    </source>
</evidence>
<keyword evidence="1" id="KW-0812">Transmembrane</keyword>
<dbReference type="EMBL" id="CAJHNJ030000031">
    <property type="protein sequence ID" value="CAG9125660.1"/>
    <property type="molecule type" value="Genomic_DNA"/>
</dbReference>
<evidence type="ECO:0000313" key="5">
    <source>
        <dbReference type="Proteomes" id="UP000653454"/>
    </source>
</evidence>
<dbReference type="AlphaFoldDB" id="A0A8S4FCL9"/>
<feature type="domain" description="SEFIR" evidence="3">
    <location>
        <begin position="351"/>
        <end position="493"/>
    </location>
</feature>
<sequence length="548" mass="62976">MKLLISYFALYFLNIVSGDNGLCGDTSVIKTRSCSTQIIGDEESHAESCVVKTFPPNSTVCKDMTFGPITSNTQIGGVSLKPYVLFYETNYNRRENLTVLNITFSNIKWKNMKFRFQRRKDLRNHCRNINIARNVTINDQSVLYYDCYWSMADYSGQSHILDFEATDDNQVVNRGQYYFNIPSAAMLSPMVKTEDWKPFVYIEIHTSTMKLHILPPPTNIKIRAYRIEVMRENDKGFGEEIVKNSTVKLKNTTSEVIYEYSLLRSPGSYYFLVVPLHDMCLRGDTECQMVDSPRITITNEVHQTLNICIASVTALVVATLFAYYIVLRLIRRYWCKDYRLAIGNELLTPPRILVIYSSTNKLHAECVSSFVAYLRAEYGFDIMYDGDIASTSHADPFIWAQEAFNIASNIVYIVGPAEEANIYNNIYDQPIISPHRDVDALLLSFLQMNRGSRNGKDVVNVFFEHSNGSIPIETKMEKKFVLLKDWQKMIAFLSKNMPPKHLMMKSDKGKCFLEDLKRAKKLLSVQQDDVVIKCDKLKTSPFEKKVLL</sequence>
<dbReference type="Pfam" id="PF08357">
    <property type="entry name" value="SEFIR"/>
    <property type="match status" value="1"/>
</dbReference>
<keyword evidence="1" id="KW-1133">Transmembrane helix</keyword>